<organism evidence="1 2">
    <name type="scientific">Fusarium austroafricanum</name>
    <dbReference type="NCBI Taxonomy" id="2364996"/>
    <lineage>
        <taxon>Eukaryota</taxon>
        <taxon>Fungi</taxon>
        <taxon>Dikarya</taxon>
        <taxon>Ascomycota</taxon>
        <taxon>Pezizomycotina</taxon>
        <taxon>Sordariomycetes</taxon>
        <taxon>Hypocreomycetidae</taxon>
        <taxon>Hypocreales</taxon>
        <taxon>Nectriaceae</taxon>
        <taxon>Fusarium</taxon>
        <taxon>Fusarium concolor species complex</taxon>
    </lineage>
</organism>
<dbReference type="OrthoDB" id="5145419at2759"/>
<name>A0A8H4P5S2_9HYPO</name>
<sequence length="146" mass="17162">MFHSMAQFVSRTLKIDGYNRTGHEKLEEADGLANAFAYWAGDENNMRIFYIWEKELESKKEVGITMQTSKFVLCDGPLSIKVNQHPALCMIWVFYSSEHGPMVWAKQWYYDDCSFEVYDLYGNYGEFSVTFRLDKIIINDSNKHRN</sequence>
<evidence type="ECO:0000313" key="2">
    <source>
        <dbReference type="Proteomes" id="UP000605986"/>
    </source>
</evidence>
<dbReference type="EMBL" id="JAADJG010000303">
    <property type="protein sequence ID" value="KAF4449177.1"/>
    <property type="molecule type" value="Genomic_DNA"/>
</dbReference>
<keyword evidence="2" id="KW-1185">Reference proteome</keyword>
<dbReference type="AlphaFoldDB" id="A0A8H4P5S2"/>
<gene>
    <name evidence="1" type="ORF">F53441_7501</name>
</gene>
<reference evidence="1" key="1">
    <citation type="submission" date="2020-01" db="EMBL/GenBank/DDBJ databases">
        <title>Identification and distribution of gene clusters putatively required for synthesis of sphingolipid metabolism inhibitors in phylogenetically diverse species of the filamentous fungus Fusarium.</title>
        <authorList>
            <person name="Kim H.-S."/>
            <person name="Busman M."/>
            <person name="Brown D.W."/>
            <person name="Divon H."/>
            <person name="Uhlig S."/>
            <person name="Proctor R.H."/>
        </authorList>
    </citation>
    <scope>NUCLEOTIDE SEQUENCE</scope>
    <source>
        <strain evidence="1">NRRL 53441</strain>
    </source>
</reference>
<accession>A0A8H4P5S2</accession>
<evidence type="ECO:0000313" key="1">
    <source>
        <dbReference type="EMBL" id="KAF4449177.1"/>
    </source>
</evidence>
<dbReference type="Proteomes" id="UP000605986">
    <property type="component" value="Unassembled WGS sequence"/>
</dbReference>
<proteinExistence type="predicted"/>
<protein>
    <submittedName>
        <fullName evidence="1">Uncharacterized protein</fullName>
    </submittedName>
</protein>
<comment type="caution">
    <text evidence="1">The sequence shown here is derived from an EMBL/GenBank/DDBJ whole genome shotgun (WGS) entry which is preliminary data.</text>
</comment>